<evidence type="ECO:0000313" key="2">
    <source>
        <dbReference type="Proteomes" id="UP000235965"/>
    </source>
</evidence>
<organism evidence="1 2">
    <name type="scientific">Cryptotermes secundus</name>
    <dbReference type="NCBI Taxonomy" id="105785"/>
    <lineage>
        <taxon>Eukaryota</taxon>
        <taxon>Metazoa</taxon>
        <taxon>Ecdysozoa</taxon>
        <taxon>Arthropoda</taxon>
        <taxon>Hexapoda</taxon>
        <taxon>Insecta</taxon>
        <taxon>Pterygota</taxon>
        <taxon>Neoptera</taxon>
        <taxon>Polyneoptera</taxon>
        <taxon>Dictyoptera</taxon>
        <taxon>Blattodea</taxon>
        <taxon>Blattoidea</taxon>
        <taxon>Termitoidae</taxon>
        <taxon>Kalotermitidae</taxon>
        <taxon>Cryptotermitinae</taxon>
        <taxon>Cryptotermes</taxon>
    </lineage>
</organism>
<dbReference type="EMBL" id="NEVH01002554">
    <property type="protein sequence ID" value="PNF42041.1"/>
    <property type="molecule type" value="Genomic_DNA"/>
</dbReference>
<dbReference type="AlphaFoldDB" id="A0A2J7RMH9"/>
<keyword evidence="2" id="KW-1185">Reference proteome</keyword>
<accession>A0A2J7RMH9</accession>
<sequence length="421" mass="48024">MDVGDMCVRFPYAHASAFVRVSLVTDTPRKLLRSPYRNRWSCGLPSQSLRFDSRQKYDFSLLRSIQTDSGAHPDSRSMGRQAIYKIRDSIAATATGYGMDDQGVRVGVLVGSRIFFSPSRPDRLWGLLRLLYKRYRGLFTLGNLALQTVAIDQDGVTAVQQNRVQVGLRTILLPEVLSDTGHKLQVWRTLPETSHLGYDNFISLKTNLLIYDYKLFQTSIARTDSVKDLGVFIDAKLYFHDQVNYIFSQCAKLLGLVRNITYNFSSLDCMFSLYTTLVRSKLEYASVVWNSITSTDAKKLERIQQRFAALCFKRFFPKVHYNYSLALEELKLHTLCTRRHRLDALFLIQVYFGSKFCPSALEIVGLRVPARYIRDFALFNVCSLFKNCPSARCAAAANVVCRDVDVFGDLNIQPKQILNIV</sequence>
<dbReference type="PRINTS" id="PR01345">
    <property type="entry name" value="CERVTRCPTASE"/>
</dbReference>
<reference evidence="1 2" key="1">
    <citation type="submission" date="2017-12" db="EMBL/GenBank/DDBJ databases">
        <title>Hemimetabolous genomes reveal molecular basis of termite eusociality.</title>
        <authorList>
            <person name="Harrison M.C."/>
            <person name="Jongepier E."/>
            <person name="Robertson H.M."/>
            <person name="Arning N."/>
            <person name="Bitard-Feildel T."/>
            <person name="Chao H."/>
            <person name="Childers C.P."/>
            <person name="Dinh H."/>
            <person name="Doddapaneni H."/>
            <person name="Dugan S."/>
            <person name="Gowin J."/>
            <person name="Greiner C."/>
            <person name="Han Y."/>
            <person name="Hu H."/>
            <person name="Hughes D.S.T."/>
            <person name="Huylmans A.-K."/>
            <person name="Kemena C."/>
            <person name="Kremer L.P.M."/>
            <person name="Lee S.L."/>
            <person name="Lopez-Ezquerra A."/>
            <person name="Mallet L."/>
            <person name="Monroy-Kuhn J.M."/>
            <person name="Moser A."/>
            <person name="Murali S.C."/>
            <person name="Muzny D.M."/>
            <person name="Otani S."/>
            <person name="Piulachs M.-D."/>
            <person name="Poelchau M."/>
            <person name="Qu J."/>
            <person name="Schaub F."/>
            <person name="Wada-Katsumata A."/>
            <person name="Worley K.C."/>
            <person name="Xie Q."/>
            <person name="Ylla G."/>
            <person name="Poulsen M."/>
            <person name="Gibbs R.A."/>
            <person name="Schal C."/>
            <person name="Richards S."/>
            <person name="Belles X."/>
            <person name="Korb J."/>
            <person name="Bornberg-Bauer E."/>
        </authorList>
    </citation>
    <scope>NUCLEOTIDE SEQUENCE [LARGE SCALE GENOMIC DNA]</scope>
    <source>
        <tissue evidence="1">Whole body</tissue>
    </source>
</reference>
<dbReference type="InParanoid" id="A0A2J7RMH9"/>
<protein>
    <recommendedName>
        <fullName evidence="3">Reverse transcriptase domain-containing protein</fullName>
    </recommendedName>
</protein>
<name>A0A2J7RMH9_9NEOP</name>
<evidence type="ECO:0000313" key="1">
    <source>
        <dbReference type="EMBL" id="PNF42041.1"/>
    </source>
</evidence>
<dbReference type="STRING" id="105785.A0A2J7RMH9"/>
<dbReference type="PANTHER" id="PTHR33332">
    <property type="entry name" value="REVERSE TRANSCRIPTASE DOMAIN-CONTAINING PROTEIN"/>
    <property type="match status" value="1"/>
</dbReference>
<comment type="caution">
    <text evidence="1">The sequence shown here is derived from an EMBL/GenBank/DDBJ whole genome shotgun (WGS) entry which is preliminary data.</text>
</comment>
<dbReference type="Proteomes" id="UP000235965">
    <property type="component" value="Unassembled WGS sequence"/>
</dbReference>
<proteinExistence type="predicted"/>
<evidence type="ECO:0008006" key="3">
    <source>
        <dbReference type="Google" id="ProtNLM"/>
    </source>
</evidence>
<gene>
    <name evidence="1" type="ORF">B7P43_G11601</name>
</gene>